<proteinExistence type="predicted"/>
<dbReference type="EMBL" id="JAATIQ010000050">
    <property type="protein sequence ID" value="KAF4392935.1"/>
    <property type="molecule type" value="Genomic_DNA"/>
</dbReference>
<keyword evidence="3" id="KW-1185">Reference proteome</keyword>
<keyword evidence="1" id="KW-1133">Transmembrane helix</keyword>
<evidence type="ECO:0000256" key="1">
    <source>
        <dbReference type="SAM" id="Phobius"/>
    </source>
</evidence>
<reference evidence="2 3" key="1">
    <citation type="journal article" date="2020" name="bioRxiv">
        <title>Sequence and annotation of 42 cannabis genomes reveals extensive copy number variation in cannabinoid synthesis and pathogen resistance genes.</title>
        <authorList>
            <person name="Mckernan K.J."/>
            <person name="Helbert Y."/>
            <person name="Kane L.T."/>
            <person name="Ebling H."/>
            <person name="Zhang L."/>
            <person name="Liu B."/>
            <person name="Eaton Z."/>
            <person name="Mclaughlin S."/>
            <person name="Kingan S."/>
            <person name="Baybayan P."/>
            <person name="Concepcion G."/>
            <person name="Jordan M."/>
            <person name="Riva A."/>
            <person name="Barbazuk W."/>
            <person name="Harkins T."/>
        </authorList>
    </citation>
    <scope>NUCLEOTIDE SEQUENCE [LARGE SCALE GENOMIC DNA]</scope>
    <source>
        <strain evidence="3">cv. Jamaican Lion 4</strain>
        <tissue evidence="2">Leaf</tissue>
    </source>
</reference>
<sequence>MRLASSTVVDRRGNDQQLGLGSLRYPQKQGFCSLSLLQHWVDGFAPLVMAGRHELISITLQVTASATGASDTTSTTAAATTTITHAKEDNFLAIFCFYLFMLNLELLPLMNNTDVLVKS</sequence>
<evidence type="ECO:0000313" key="2">
    <source>
        <dbReference type="EMBL" id="KAF4392935.1"/>
    </source>
</evidence>
<organism evidence="2 3">
    <name type="scientific">Cannabis sativa</name>
    <name type="common">Hemp</name>
    <name type="synonym">Marijuana</name>
    <dbReference type="NCBI Taxonomy" id="3483"/>
    <lineage>
        <taxon>Eukaryota</taxon>
        <taxon>Viridiplantae</taxon>
        <taxon>Streptophyta</taxon>
        <taxon>Embryophyta</taxon>
        <taxon>Tracheophyta</taxon>
        <taxon>Spermatophyta</taxon>
        <taxon>Magnoliopsida</taxon>
        <taxon>eudicotyledons</taxon>
        <taxon>Gunneridae</taxon>
        <taxon>Pentapetalae</taxon>
        <taxon>rosids</taxon>
        <taxon>fabids</taxon>
        <taxon>Rosales</taxon>
        <taxon>Cannabaceae</taxon>
        <taxon>Cannabis</taxon>
    </lineage>
</organism>
<keyword evidence="1" id="KW-0472">Membrane</keyword>
<feature type="transmembrane region" description="Helical" evidence="1">
    <location>
        <begin position="91"/>
        <end position="110"/>
    </location>
</feature>
<keyword evidence="1" id="KW-0812">Transmembrane</keyword>
<protein>
    <submittedName>
        <fullName evidence="2">Uncharacterized protein</fullName>
    </submittedName>
</protein>
<gene>
    <name evidence="2" type="ORF">G4B88_011930</name>
</gene>
<dbReference type="Proteomes" id="UP000583929">
    <property type="component" value="Unassembled WGS sequence"/>
</dbReference>
<dbReference type="AlphaFoldDB" id="A0A7J6HCZ6"/>
<accession>A0A7J6HCZ6</accession>
<evidence type="ECO:0000313" key="3">
    <source>
        <dbReference type="Proteomes" id="UP000583929"/>
    </source>
</evidence>
<comment type="caution">
    <text evidence="2">The sequence shown here is derived from an EMBL/GenBank/DDBJ whole genome shotgun (WGS) entry which is preliminary data.</text>
</comment>
<name>A0A7J6HCZ6_CANSA</name>